<dbReference type="OrthoDB" id="5366068at2"/>
<dbReference type="Pfam" id="PF00440">
    <property type="entry name" value="TetR_N"/>
    <property type="match status" value="1"/>
</dbReference>
<dbReference type="PROSITE" id="PS50977">
    <property type="entry name" value="HTH_TETR_2"/>
    <property type="match status" value="1"/>
</dbReference>
<dbReference type="SUPFAM" id="SSF46689">
    <property type="entry name" value="Homeodomain-like"/>
    <property type="match status" value="1"/>
</dbReference>
<gene>
    <name evidence="4" type="ORF">SAMN03080606_03963</name>
</gene>
<accession>A0A1G5L2Z3</accession>
<evidence type="ECO:0000313" key="5">
    <source>
        <dbReference type="Proteomes" id="UP000198636"/>
    </source>
</evidence>
<keyword evidence="5" id="KW-1185">Reference proteome</keyword>
<dbReference type="InterPro" id="IPR009057">
    <property type="entry name" value="Homeodomain-like_sf"/>
</dbReference>
<organism evidence="4 5">
    <name type="scientific">Alkaliphilus peptidifermentans DSM 18978</name>
    <dbReference type="NCBI Taxonomy" id="1120976"/>
    <lineage>
        <taxon>Bacteria</taxon>
        <taxon>Bacillati</taxon>
        <taxon>Bacillota</taxon>
        <taxon>Clostridia</taxon>
        <taxon>Peptostreptococcales</taxon>
        <taxon>Natronincolaceae</taxon>
        <taxon>Alkaliphilus</taxon>
    </lineage>
</organism>
<evidence type="ECO:0000313" key="4">
    <source>
        <dbReference type="EMBL" id="SCZ06660.1"/>
    </source>
</evidence>
<dbReference type="AlphaFoldDB" id="A0A1G5L2Z3"/>
<dbReference type="Gene3D" id="1.10.357.10">
    <property type="entry name" value="Tetracycline Repressor, domain 2"/>
    <property type="match status" value="1"/>
</dbReference>
<dbReference type="RefSeq" id="WP_091547163.1">
    <property type="nucleotide sequence ID" value="NZ_FMUS01000036.1"/>
</dbReference>
<sequence>MDKKEIQKRRMMGYFIEATKKIAEEEGTEAVTVRKVADLAGYNSATLYNYFDNLEHLIFFASMQHLKDYVVALPGFVKASKNSLDKYFRIWKCFCQFSFNNPKIYHSIFFNKYSTSIKDAIQEYYSIFPEELGEQPEDLLKMLLKNDIYARNKTLLEASEADGFIPKEHIEEINEMTLLIYQGMFMRFMNGQTEYTPDEAVERTINYIQRTIIAYGGRIEEIPE</sequence>
<keyword evidence="1 2" id="KW-0238">DNA-binding</keyword>
<feature type="domain" description="HTH tetR-type" evidence="3">
    <location>
        <begin position="9"/>
        <end position="69"/>
    </location>
</feature>
<reference evidence="4 5" key="1">
    <citation type="submission" date="2016-10" db="EMBL/GenBank/DDBJ databases">
        <authorList>
            <person name="de Groot N.N."/>
        </authorList>
    </citation>
    <scope>NUCLEOTIDE SEQUENCE [LARGE SCALE GENOMIC DNA]</scope>
    <source>
        <strain evidence="4 5">DSM 18978</strain>
    </source>
</reference>
<proteinExistence type="predicted"/>
<name>A0A1G5L2Z3_9FIRM</name>
<dbReference type="GO" id="GO:0003677">
    <property type="term" value="F:DNA binding"/>
    <property type="evidence" value="ECO:0007669"/>
    <property type="project" value="UniProtKB-UniRule"/>
</dbReference>
<dbReference type="STRING" id="1120976.SAMN03080606_03963"/>
<dbReference type="EMBL" id="FMUS01000036">
    <property type="protein sequence ID" value="SCZ06660.1"/>
    <property type="molecule type" value="Genomic_DNA"/>
</dbReference>
<dbReference type="InterPro" id="IPR001647">
    <property type="entry name" value="HTH_TetR"/>
</dbReference>
<evidence type="ECO:0000259" key="3">
    <source>
        <dbReference type="PROSITE" id="PS50977"/>
    </source>
</evidence>
<protein>
    <submittedName>
        <fullName evidence="4">Transcriptional regulator, TetR family</fullName>
    </submittedName>
</protein>
<feature type="DNA-binding region" description="H-T-H motif" evidence="2">
    <location>
        <begin position="32"/>
        <end position="51"/>
    </location>
</feature>
<dbReference type="Proteomes" id="UP000198636">
    <property type="component" value="Unassembled WGS sequence"/>
</dbReference>
<evidence type="ECO:0000256" key="2">
    <source>
        <dbReference type="PROSITE-ProRule" id="PRU00335"/>
    </source>
</evidence>
<evidence type="ECO:0000256" key="1">
    <source>
        <dbReference type="ARBA" id="ARBA00023125"/>
    </source>
</evidence>